<dbReference type="Proteomes" id="UP000292402">
    <property type="component" value="Unassembled WGS sequence"/>
</dbReference>
<gene>
    <name evidence="2" type="ORF">AA0114_g3596</name>
</gene>
<reference evidence="3" key="1">
    <citation type="journal article" date="2019" name="bioRxiv">
        <title>Genomics, evolutionary history and diagnostics of the Alternaria alternata species group including apple and Asian pear pathotypes.</title>
        <authorList>
            <person name="Armitage A.D."/>
            <person name="Cockerton H.M."/>
            <person name="Sreenivasaprasad S."/>
            <person name="Woodhall J.W."/>
            <person name="Lane C.R."/>
            <person name="Harrison R.J."/>
            <person name="Clarkson J.P."/>
        </authorList>
    </citation>
    <scope>NUCLEOTIDE SEQUENCE [LARGE SCALE GENOMIC DNA]</scope>
    <source>
        <strain evidence="3">FERA 1082</strain>
    </source>
</reference>
<dbReference type="AlphaFoldDB" id="A0A4Q4MN38"/>
<name>A0A4Q4MN38_9PLEO</name>
<comment type="caution">
    <text evidence="2">The sequence shown here is derived from an EMBL/GenBank/DDBJ whole genome shotgun (WGS) entry which is preliminary data.</text>
</comment>
<organism evidence="2 3">
    <name type="scientific">Alternaria tenuissima</name>
    <dbReference type="NCBI Taxonomy" id="119927"/>
    <lineage>
        <taxon>Eukaryota</taxon>
        <taxon>Fungi</taxon>
        <taxon>Dikarya</taxon>
        <taxon>Ascomycota</taxon>
        <taxon>Pezizomycotina</taxon>
        <taxon>Dothideomycetes</taxon>
        <taxon>Pleosporomycetidae</taxon>
        <taxon>Pleosporales</taxon>
        <taxon>Pleosporineae</taxon>
        <taxon>Pleosporaceae</taxon>
        <taxon>Alternaria</taxon>
        <taxon>Alternaria sect. Alternaria</taxon>
        <taxon>Alternaria alternata complex</taxon>
    </lineage>
</organism>
<sequence length="348" mass="38825">MGFQRNTKKINMGLATGKEKRGRAKRKPQISVRKISQAGSKSEPSIRVGASQDLPITLDSDDDVPARTPLRCSNASSRVRSTMMADARTSRLLTHKRSDTSTPWGTQSRAKPLTECKHGDKKMSLLDIDDFSVRSKVAQLMALAPALAVIDLYHLIIDSEGDLPRARKQAIRMSEAPTMRYRPGLDDEGDEIMVKIDPNDPAFEWDDDEPYPEFDTATAARPSKPTLKATRSRSIKGSVRATESTKSNTKNRSNVGAKRARSTFMNPTHAREISSDRDFIVPDNVIHYDLDSDVSNDSGHSTNTRVHNKCEDSDILDVDDQLDLDIDMQPRFAYNARLLGITRRGRNV</sequence>
<feature type="region of interest" description="Disordered" evidence="1">
    <location>
        <begin position="215"/>
        <end position="257"/>
    </location>
</feature>
<dbReference type="EMBL" id="PDXA01000009">
    <property type="protein sequence ID" value="RYN55091.1"/>
    <property type="molecule type" value="Genomic_DNA"/>
</dbReference>
<accession>A0A4Q4MN38</accession>
<feature type="compositionally biased region" description="Polar residues" evidence="1">
    <location>
        <begin position="241"/>
        <end position="254"/>
    </location>
</feature>
<protein>
    <submittedName>
        <fullName evidence="2">Uncharacterized protein</fullName>
    </submittedName>
</protein>
<proteinExistence type="predicted"/>
<evidence type="ECO:0000313" key="3">
    <source>
        <dbReference type="Proteomes" id="UP000292402"/>
    </source>
</evidence>
<evidence type="ECO:0000256" key="1">
    <source>
        <dbReference type="SAM" id="MobiDB-lite"/>
    </source>
</evidence>
<feature type="region of interest" description="Disordered" evidence="1">
    <location>
        <begin position="1"/>
        <end position="50"/>
    </location>
</feature>
<evidence type="ECO:0000313" key="2">
    <source>
        <dbReference type="EMBL" id="RYN55091.1"/>
    </source>
</evidence>